<dbReference type="EMBL" id="KF740634">
    <property type="protein sequence ID" value="AHG28799.1"/>
    <property type="molecule type" value="Genomic_DNA"/>
</dbReference>
<name>W0LZP4_9BACT</name>
<organism evidence="2">
    <name type="scientific">Aliarcobacter cryaerophilus</name>
    <dbReference type="NCBI Taxonomy" id="28198"/>
    <lineage>
        <taxon>Bacteria</taxon>
        <taxon>Pseudomonadati</taxon>
        <taxon>Campylobacterota</taxon>
        <taxon>Epsilonproteobacteria</taxon>
        <taxon>Campylobacterales</taxon>
        <taxon>Arcobacteraceae</taxon>
        <taxon>Aliarcobacter</taxon>
    </lineage>
</organism>
<feature type="coiled-coil region" evidence="1">
    <location>
        <begin position="4"/>
        <end position="31"/>
    </location>
</feature>
<feature type="coiled-coil region" evidence="1">
    <location>
        <begin position="113"/>
        <end position="143"/>
    </location>
</feature>
<sequence length="150" mass="18042">MNDYEAIKKENESLKNENKSLKQKLKDIVNFANEKIKSLFQFKILNDYNLKKSRDWKTYINTEREDYWEEIVYYNSKEIDTIYKNNIENELIKLDDLIPVKKEIPNYSKMNLADILNINKEDLKKAQDNLKELLEEDKQETAAVNIRKPF</sequence>
<keyword evidence="2" id="KW-0614">Plasmid</keyword>
<accession>W0LZP4</accession>
<evidence type="ECO:0000313" key="2">
    <source>
        <dbReference type="EMBL" id="AHG28799.1"/>
    </source>
</evidence>
<reference evidence="2" key="1">
    <citation type="journal article" date="2014" name="PLoS ONE">
        <title>Presence and analysis of plasmids in human and animal associated arcobacter species.</title>
        <authorList>
            <person name="Douidah L."/>
            <person name="De Zutter L."/>
            <person name="Van Nieuwerburgh F."/>
            <person name="Deforce D."/>
            <person name="Ingmer H."/>
            <person name="Vandenberg O."/>
            <person name="Van den Abeele A.M."/>
            <person name="Houf K."/>
        </authorList>
    </citation>
    <scope>NUCLEOTIDE SEQUENCE</scope>
    <source>
        <strain evidence="2">AC637</strain>
        <plasmid evidence="2">AC-6347-LD</plasmid>
    </source>
</reference>
<keyword evidence="1" id="KW-0175">Coiled coil</keyword>
<dbReference type="AlphaFoldDB" id="W0LZP4"/>
<dbReference type="RefSeq" id="WP_032072998.1">
    <property type="nucleotide sequence ID" value="NC_025126.1"/>
</dbReference>
<protein>
    <submittedName>
        <fullName evidence="2">Uncharacterized protein</fullName>
    </submittedName>
</protein>
<proteinExistence type="predicted"/>
<geneLocation type="plasmid" evidence="2">
    <name>AC-6347-LD</name>
</geneLocation>
<evidence type="ECO:0000256" key="1">
    <source>
        <dbReference type="SAM" id="Coils"/>
    </source>
</evidence>